<comment type="caution">
    <text evidence="2">The sequence shown here is derived from an EMBL/GenBank/DDBJ whole genome shotgun (WGS) entry which is preliminary data.</text>
</comment>
<organism evidence="2 3">
    <name type="scientific">Thalassobacterium maritimum</name>
    <dbReference type="NCBI Taxonomy" id="3041265"/>
    <lineage>
        <taxon>Bacteria</taxon>
        <taxon>Pseudomonadati</taxon>
        <taxon>Verrucomicrobiota</taxon>
        <taxon>Opitutia</taxon>
        <taxon>Puniceicoccales</taxon>
        <taxon>Coraliomargaritaceae</taxon>
        <taxon>Thalassobacterium</taxon>
    </lineage>
</organism>
<name>A0ABU1AZW3_9BACT</name>
<dbReference type="PROSITE" id="PS51502">
    <property type="entry name" value="S_R_A_B_BARREL"/>
    <property type="match status" value="1"/>
</dbReference>
<feature type="domain" description="Stress-response A/B barrel" evidence="1">
    <location>
        <begin position="2"/>
        <end position="98"/>
    </location>
</feature>
<dbReference type="Proteomes" id="UP001225316">
    <property type="component" value="Unassembled WGS sequence"/>
</dbReference>
<evidence type="ECO:0000313" key="2">
    <source>
        <dbReference type="EMBL" id="MDQ8208507.1"/>
    </source>
</evidence>
<dbReference type="SUPFAM" id="SSF54909">
    <property type="entry name" value="Dimeric alpha+beta barrel"/>
    <property type="match status" value="1"/>
</dbReference>
<reference evidence="2 3" key="1">
    <citation type="submission" date="2023-04" db="EMBL/GenBank/DDBJ databases">
        <title>A novel bacteria isolated from coastal sediment.</title>
        <authorList>
            <person name="Liu X.-J."/>
            <person name="Du Z.-J."/>
        </authorList>
    </citation>
    <scope>NUCLEOTIDE SEQUENCE [LARGE SCALE GENOMIC DNA]</scope>
    <source>
        <strain evidence="2 3">SDUM461003</strain>
    </source>
</reference>
<dbReference type="RefSeq" id="WP_308951113.1">
    <property type="nucleotide sequence ID" value="NZ_JARXHW010000032.1"/>
</dbReference>
<dbReference type="Gene3D" id="3.30.70.100">
    <property type="match status" value="1"/>
</dbReference>
<proteinExistence type="predicted"/>
<evidence type="ECO:0000259" key="1">
    <source>
        <dbReference type="PROSITE" id="PS51502"/>
    </source>
</evidence>
<dbReference type="EMBL" id="JARXHW010000032">
    <property type="protein sequence ID" value="MDQ8208507.1"/>
    <property type="molecule type" value="Genomic_DNA"/>
</dbReference>
<gene>
    <name evidence="2" type="ORF">QEH52_13365</name>
</gene>
<protein>
    <submittedName>
        <fullName evidence="2">Dabb family protein</fullName>
    </submittedName>
</protein>
<keyword evidence="3" id="KW-1185">Reference proteome</keyword>
<dbReference type="SMART" id="SM00886">
    <property type="entry name" value="Dabb"/>
    <property type="match status" value="1"/>
</dbReference>
<accession>A0ABU1AZW3</accession>
<dbReference type="InterPro" id="IPR013097">
    <property type="entry name" value="Dabb"/>
</dbReference>
<sequence length="99" mass="11302">MLVHTVFFWLRKDLDGSQITEFRMGLESLKTIEHAEAVYVGTPAAVAERPVCDSSYDFCLTVIVKDVPAHDAYQAHEKHQAFIAAHKEHWKKVKVYDAD</sequence>
<evidence type="ECO:0000313" key="3">
    <source>
        <dbReference type="Proteomes" id="UP001225316"/>
    </source>
</evidence>
<dbReference type="Pfam" id="PF07876">
    <property type="entry name" value="Dabb"/>
    <property type="match status" value="1"/>
</dbReference>
<dbReference type="InterPro" id="IPR011008">
    <property type="entry name" value="Dimeric_a/b-barrel"/>
</dbReference>